<feature type="region of interest" description="Disordered" evidence="7">
    <location>
        <begin position="720"/>
        <end position="743"/>
    </location>
</feature>
<dbReference type="InterPro" id="IPR048359">
    <property type="entry name" value="EXOC6_Sec15_N"/>
</dbReference>
<dbReference type="Gene3D" id="1.20.58.670">
    <property type="entry name" value="Dsl1p vesicle tethering complex, Tip20p subunit, domain D"/>
    <property type="match status" value="1"/>
</dbReference>
<dbReference type="GO" id="GO:0090522">
    <property type="term" value="P:vesicle tethering involved in exocytosis"/>
    <property type="evidence" value="ECO:0007669"/>
    <property type="project" value="UniProtKB-UniRule"/>
</dbReference>
<feature type="domain" description="Exocyst complex component EXOC6/Sec15 N-terminal" evidence="9">
    <location>
        <begin position="60"/>
        <end position="228"/>
    </location>
</feature>
<organism evidence="10 11">
    <name type="scientific">Schistosoma margrebowiei</name>
    <dbReference type="NCBI Taxonomy" id="48269"/>
    <lineage>
        <taxon>Eukaryota</taxon>
        <taxon>Metazoa</taxon>
        <taxon>Spiralia</taxon>
        <taxon>Lophotrochozoa</taxon>
        <taxon>Platyhelminthes</taxon>
        <taxon>Trematoda</taxon>
        <taxon>Digenea</taxon>
        <taxon>Strigeidida</taxon>
        <taxon>Schistosomatoidea</taxon>
        <taxon>Schistosomatidae</taxon>
        <taxon>Schistosoma</taxon>
    </lineage>
</organism>
<dbReference type="Pfam" id="PF20651">
    <property type="entry name" value="EXOC6_Sec15_N"/>
    <property type="match status" value="1"/>
</dbReference>
<evidence type="ECO:0000256" key="1">
    <source>
        <dbReference type="ARBA" id="ARBA00007944"/>
    </source>
</evidence>
<dbReference type="PANTHER" id="PTHR12702">
    <property type="entry name" value="SEC15"/>
    <property type="match status" value="1"/>
</dbReference>
<evidence type="ECO:0000259" key="8">
    <source>
        <dbReference type="Pfam" id="PF04091"/>
    </source>
</evidence>
<accession>A0AA84ZUZ9</accession>
<evidence type="ECO:0000256" key="3">
    <source>
        <dbReference type="ARBA" id="ARBA00022483"/>
    </source>
</evidence>
<dbReference type="InterPro" id="IPR042044">
    <property type="entry name" value="EXOC6PINT-1/Sec15/Tip20_C_dom2"/>
</dbReference>
<dbReference type="AlphaFoldDB" id="A0AA84ZUZ9"/>
<evidence type="ECO:0000313" key="11">
    <source>
        <dbReference type="WBParaSite" id="SMRG1_48540.3"/>
    </source>
</evidence>
<comment type="function">
    <text evidence="5">Component of the exocyst complex involved in the docking of exocytic vesicles with fusion sites on the plasma membrane.</text>
</comment>
<dbReference type="InterPro" id="IPR007225">
    <property type="entry name" value="EXOC6/Sec15"/>
</dbReference>
<protein>
    <recommendedName>
        <fullName evidence="5">Exocyst complex component</fullName>
    </recommendedName>
</protein>
<evidence type="ECO:0000256" key="4">
    <source>
        <dbReference type="ARBA" id="ARBA00023054"/>
    </source>
</evidence>
<proteinExistence type="inferred from homology"/>
<evidence type="ECO:0000256" key="2">
    <source>
        <dbReference type="ARBA" id="ARBA00022448"/>
    </source>
</evidence>
<dbReference type="PANTHER" id="PTHR12702:SF0">
    <property type="entry name" value="EXOCYST COMPLEX COMPONENT 6"/>
    <property type="match status" value="1"/>
</dbReference>
<dbReference type="InterPro" id="IPR046361">
    <property type="entry name" value="EXOC6/Sec15_C"/>
</dbReference>
<dbReference type="PIRSF" id="PIRSF025007">
    <property type="entry name" value="Sec15"/>
    <property type="match status" value="1"/>
</dbReference>
<dbReference type="GO" id="GO:0000145">
    <property type="term" value="C:exocyst"/>
    <property type="evidence" value="ECO:0007669"/>
    <property type="project" value="UniProtKB-UniRule"/>
</dbReference>
<evidence type="ECO:0000313" key="10">
    <source>
        <dbReference type="Proteomes" id="UP000050790"/>
    </source>
</evidence>
<dbReference type="Proteomes" id="UP000050790">
    <property type="component" value="Unassembled WGS sequence"/>
</dbReference>
<feature type="coiled-coil region" evidence="6">
    <location>
        <begin position="82"/>
        <end position="116"/>
    </location>
</feature>
<evidence type="ECO:0000256" key="7">
    <source>
        <dbReference type="SAM" id="MobiDB-lite"/>
    </source>
</evidence>
<sequence length="940" mass="107383">MSATNISNLNFNLLLDEIESGSSGSLANVIRKLRESELAAFKARMGGPTGELLASFIASLDLRASEHNAEIEKTCSYHYQSFVDSTRELLEIQQNAEKLEKDLQTLNVELEVTVNKFSESCDKLAACKLTLDHVNQCIEAIQISLPILEQYSRIEQSIADGRYYHALKNLEDLEHSQLDLIRPFAFSEIIIHRIPKTRTRIKNASLDELTDFLEYIRKNSIVLGAFAMREAAQVSGIDSEALCDTLAVNGYKEAQDVSKKPNNESQQQVMLKSLVHKASVNTNTDSLDNELEMLTQIVTNKNHSWITNDDHGETEMTIKTQINVNNDDNCCNRTYSKVEDLVDFGPVYRCLHIHSVLNERAEFERHYCTQRRKQCQLILSLSPNQQVEMRNYGEFFSGICGFFVVDDFIRHTLSGSSVFYQTYLDELWVHTMNRLIDFVHVNAKSCDSPNDLIKLKDYLIIFERTMQNLGFPITGLIETIGIVQRYYHRLLASQWKSKFETIIAEDSYETIKISNSEQLAEFLEMYPPGDTVEFSELPFPKQLCFSWMVPKIYQTVREYINLCYRFCENMDLAYTELEDTINRATNFLFSQCLNTVLTSGVRSSLRQLPRLTQFCINLDELETVCGHLDNYLQYTLLDEASSITSGRLKDFAMIRDNQRADSDMTASVTLNSGANPPRSRLQGASLLKDIRVLVEDQICNHLKDNVAKFINLSNYDDTDDNNSGHTNNNTNKNDQLLNNSQTVDGRNGVSYVTNTKIKPTENIVHLTSWLKSVFDSFSNLPPKIAQTACISVCKHIARLLYDVLFGSQVRSLSETGLQQLSIDLSLCESFARSQPVPGLDRTTLWLIFADLRQLLDLYHKDDWTSYIAFRKNVTGSGKYGSAYDRVPPSVAIKLLERLRDSDKKRTGFLQAMRKEERGRKKKLEDIIRQLRELNVTPRNN</sequence>
<dbReference type="GO" id="GO:0006886">
    <property type="term" value="P:intracellular protein transport"/>
    <property type="evidence" value="ECO:0007669"/>
    <property type="project" value="InterPro"/>
</dbReference>
<dbReference type="GO" id="GO:0016020">
    <property type="term" value="C:membrane"/>
    <property type="evidence" value="ECO:0007669"/>
    <property type="project" value="TreeGrafter"/>
</dbReference>
<feature type="compositionally biased region" description="Low complexity" evidence="7">
    <location>
        <begin position="721"/>
        <end position="739"/>
    </location>
</feature>
<dbReference type="GO" id="GO:0006893">
    <property type="term" value="P:Golgi to plasma membrane transport"/>
    <property type="evidence" value="ECO:0007669"/>
    <property type="project" value="TreeGrafter"/>
</dbReference>
<feature type="domain" description="Exocyst complex subunit EXOC6/Sec15 C-terminal" evidence="8">
    <location>
        <begin position="483"/>
        <end position="897"/>
    </location>
</feature>
<dbReference type="InterPro" id="IPR042045">
    <property type="entry name" value="EXOC6/Sec15_C_dom1"/>
</dbReference>
<name>A0AA84ZUZ9_9TREM</name>
<evidence type="ECO:0000259" key="9">
    <source>
        <dbReference type="Pfam" id="PF20651"/>
    </source>
</evidence>
<evidence type="ECO:0000256" key="6">
    <source>
        <dbReference type="SAM" id="Coils"/>
    </source>
</evidence>
<comment type="similarity">
    <text evidence="1 5">Belongs to the SEC15 family.</text>
</comment>
<reference evidence="11" key="1">
    <citation type="submission" date="2023-11" db="UniProtKB">
        <authorList>
            <consortium name="WormBaseParasite"/>
        </authorList>
    </citation>
    <scope>IDENTIFICATION</scope>
</reference>
<keyword evidence="3 5" id="KW-0268">Exocytosis</keyword>
<dbReference type="Pfam" id="PF04091">
    <property type="entry name" value="Sec15_C"/>
    <property type="match status" value="1"/>
</dbReference>
<keyword evidence="4 6" id="KW-0175">Coiled coil</keyword>
<dbReference type="WBParaSite" id="SMRG1_48540.3">
    <property type="protein sequence ID" value="SMRG1_48540.3"/>
    <property type="gene ID" value="SMRG1_48540"/>
</dbReference>
<dbReference type="Gene3D" id="1.10.357.30">
    <property type="entry name" value="Exocyst complex subunit Sec15 C-terminal domain, N-terminal subdomain"/>
    <property type="match status" value="1"/>
</dbReference>
<evidence type="ECO:0000256" key="5">
    <source>
        <dbReference type="PIRNR" id="PIRNR025007"/>
    </source>
</evidence>
<keyword evidence="2 5" id="KW-0813">Transport</keyword>